<dbReference type="InterPro" id="IPR004360">
    <property type="entry name" value="Glyas_Fos-R_dOase_dom"/>
</dbReference>
<dbReference type="InterPro" id="IPR037523">
    <property type="entry name" value="VOC_core"/>
</dbReference>
<dbReference type="EMBL" id="MCSI01000095">
    <property type="protein sequence ID" value="PME67105.1"/>
    <property type="molecule type" value="Genomic_DNA"/>
</dbReference>
<reference evidence="3" key="1">
    <citation type="submission" date="2016-07" db="EMBL/GenBank/DDBJ databases">
        <title>Nontailed viruses are major unrecognized killers of bacteria in the ocean.</title>
        <authorList>
            <person name="Kauffman K."/>
            <person name="Hussain F."/>
            <person name="Yang J."/>
            <person name="Arevalo P."/>
            <person name="Brown J."/>
            <person name="Cutler M."/>
            <person name="Kelly L."/>
            <person name="Polz M.F."/>
        </authorList>
    </citation>
    <scope>NUCLEOTIDE SEQUENCE [LARGE SCALE GENOMIC DNA]</scope>
    <source>
        <strain evidence="3">10N.286.55.C1</strain>
    </source>
</reference>
<dbReference type="PROSITE" id="PS51819">
    <property type="entry name" value="VOC"/>
    <property type="match status" value="1"/>
</dbReference>
<organism evidence="2 3">
    <name type="scientific">Vibrio lentus</name>
    <dbReference type="NCBI Taxonomy" id="136468"/>
    <lineage>
        <taxon>Bacteria</taxon>
        <taxon>Pseudomonadati</taxon>
        <taxon>Pseudomonadota</taxon>
        <taxon>Gammaproteobacteria</taxon>
        <taxon>Vibrionales</taxon>
        <taxon>Vibrionaceae</taxon>
        <taxon>Vibrio</taxon>
    </lineage>
</organism>
<dbReference type="RefSeq" id="WP_102267157.1">
    <property type="nucleotide sequence ID" value="NZ_MCSH01000116.1"/>
</dbReference>
<feature type="domain" description="VOC" evidence="1">
    <location>
        <begin position="5"/>
        <end position="127"/>
    </location>
</feature>
<dbReference type="Pfam" id="PF00903">
    <property type="entry name" value="Glyoxalase"/>
    <property type="match status" value="1"/>
</dbReference>
<evidence type="ECO:0000313" key="2">
    <source>
        <dbReference type="EMBL" id="PME67105.1"/>
    </source>
</evidence>
<gene>
    <name evidence="2" type="ORF">BCV30_22885</name>
</gene>
<dbReference type="SUPFAM" id="SSF54593">
    <property type="entry name" value="Glyoxalase/Bleomycin resistance protein/Dihydroxybiphenyl dioxygenase"/>
    <property type="match status" value="1"/>
</dbReference>
<sequence>MKINELCHIAISCFSIEESTNFYENIFGFKVDGSLGSNNGNVKLRVSEYSYIELFPFEQYNSKGRGCIAHFALSVECLDSAISHMSNKNQSILRGPFTVRCKNSQKDISKVVFYSGPDGEEIELIQRY</sequence>
<comment type="caution">
    <text evidence="2">The sequence shown here is derived from an EMBL/GenBank/DDBJ whole genome shotgun (WGS) entry which is preliminary data.</text>
</comment>
<dbReference type="InterPro" id="IPR029068">
    <property type="entry name" value="Glyas_Bleomycin-R_OHBP_Dase"/>
</dbReference>
<dbReference type="CDD" id="cd06587">
    <property type="entry name" value="VOC"/>
    <property type="match status" value="1"/>
</dbReference>
<protein>
    <recommendedName>
        <fullName evidence="1">VOC domain-containing protein</fullName>
    </recommendedName>
</protein>
<dbReference type="Gene3D" id="3.10.180.10">
    <property type="entry name" value="2,3-Dihydroxybiphenyl 1,2-Dioxygenase, domain 1"/>
    <property type="match status" value="1"/>
</dbReference>
<proteinExistence type="predicted"/>
<name>A0A2N7BZV1_9VIBR</name>
<evidence type="ECO:0000313" key="3">
    <source>
        <dbReference type="Proteomes" id="UP000235778"/>
    </source>
</evidence>
<accession>A0A2N7BZV1</accession>
<evidence type="ECO:0000259" key="1">
    <source>
        <dbReference type="PROSITE" id="PS51819"/>
    </source>
</evidence>
<dbReference type="AlphaFoldDB" id="A0A2N7BZV1"/>
<dbReference type="Proteomes" id="UP000235778">
    <property type="component" value="Unassembled WGS sequence"/>
</dbReference>